<keyword evidence="2 5" id="KW-0812">Transmembrane</keyword>
<organism evidence="6 7">
    <name type="scientific">Rhodopseudomonas palustris</name>
    <dbReference type="NCBI Taxonomy" id="1076"/>
    <lineage>
        <taxon>Bacteria</taxon>
        <taxon>Pseudomonadati</taxon>
        <taxon>Pseudomonadota</taxon>
        <taxon>Alphaproteobacteria</taxon>
        <taxon>Hyphomicrobiales</taxon>
        <taxon>Nitrobacteraceae</taxon>
        <taxon>Rhodopseudomonas</taxon>
    </lineage>
</organism>
<dbReference type="Pfam" id="PF04191">
    <property type="entry name" value="PEMT"/>
    <property type="match status" value="1"/>
</dbReference>
<sequence length="216" mass="25172">MHANIFWGGIAISIVVVSWFFYRLVVPSNWREWSRAGLVQAFIIAFYAEMYGFPVTIYLLTRIFGLDVAGNFWDENLWVYLTGDWWVMPVSMAIGYTVVFSGITLLIAGWREVYRATAKRRLASEGPYAFVRHPQYSGIFLALFGEGVVHWPTIFSLAAFPIIVIAYQRLARKEERQMLIRFGDEYQNYQKRVPMFLPDRCCWRAALGDRPSREKQ</sequence>
<dbReference type="InterPro" id="IPR007318">
    <property type="entry name" value="Phopholipid_MeTrfase"/>
</dbReference>
<dbReference type="GO" id="GO:0032259">
    <property type="term" value="P:methylation"/>
    <property type="evidence" value="ECO:0007669"/>
    <property type="project" value="UniProtKB-KW"/>
</dbReference>
<keyword evidence="6" id="KW-0808">Transferase</keyword>
<dbReference type="PANTHER" id="PTHR12714">
    <property type="entry name" value="PROTEIN-S ISOPRENYLCYSTEINE O-METHYLTRANSFERASE"/>
    <property type="match status" value="1"/>
</dbReference>
<evidence type="ECO:0000256" key="3">
    <source>
        <dbReference type="ARBA" id="ARBA00022989"/>
    </source>
</evidence>
<dbReference type="Gene3D" id="1.20.120.1630">
    <property type="match status" value="1"/>
</dbReference>
<feature type="transmembrane region" description="Helical" evidence="5">
    <location>
        <begin position="85"/>
        <end position="108"/>
    </location>
</feature>
<keyword evidence="4 5" id="KW-0472">Membrane</keyword>
<dbReference type="GO" id="GO:0008168">
    <property type="term" value="F:methyltransferase activity"/>
    <property type="evidence" value="ECO:0007669"/>
    <property type="project" value="UniProtKB-KW"/>
</dbReference>
<evidence type="ECO:0000313" key="7">
    <source>
        <dbReference type="Proteomes" id="UP000032515"/>
    </source>
</evidence>
<keyword evidence="3 5" id="KW-1133">Transmembrane helix</keyword>
<protein>
    <submittedName>
        <fullName evidence="6">Isoprenylcysteine carboxyl methyltransferase</fullName>
    </submittedName>
</protein>
<proteinExistence type="predicted"/>
<feature type="transmembrane region" description="Helical" evidence="5">
    <location>
        <begin position="151"/>
        <end position="171"/>
    </location>
</feature>
<evidence type="ECO:0000256" key="5">
    <source>
        <dbReference type="SAM" id="Phobius"/>
    </source>
</evidence>
<dbReference type="PATRIC" id="fig|1076.23.peg.1215"/>
<keyword evidence="6" id="KW-0489">Methyltransferase</keyword>
<feature type="transmembrane region" description="Helical" evidence="5">
    <location>
        <begin position="6"/>
        <end position="26"/>
    </location>
</feature>
<gene>
    <name evidence="6" type="ORF">OO17_09340</name>
</gene>
<evidence type="ECO:0000256" key="2">
    <source>
        <dbReference type="ARBA" id="ARBA00022692"/>
    </source>
</evidence>
<evidence type="ECO:0000313" key="6">
    <source>
        <dbReference type="EMBL" id="KIZ44798.1"/>
    </source>
</evidence>
<dbReference type="AlphaFoldDB" id="A0A0D7EVI9"/>
<dbReference type="OrthoDB" id="7203053at2"/>
<feature type="transmembrane region" description="Helical" evidence="5">
    <location>
        <begin position="38"/>
        <end position="65"/>
    </location>
</feature>
<comment type="caution">
    <text evidence="6">The sequence shown here is derived from an EMBL/GenBank/DDBJ whole genome shotgun (WGS) entry which is preliminary data.</text>
</comment>
<dbReference type="Proteomes" id="UP000032515">
    <property type="component" value="Unassembled WGS sequence"/>
</dbReference>
<dbReference type="GO" id="GO:0012505">
    <property type="term" value="C:endomembrane system"/>
    <property type="evidence" value="ECO:0007669"/>
    <property type="project" value="UniProtKB-SubCell"/>
</dbReference>
<comment type="subcellular location">
    <subcellularLocation>
        <location evidence="1">Endomembrane system</location>
        <topology evidence="1">Multi-pass membrane protein</topology>
    </subcellularLocation>
</comment>
<evidence type="ECO:0000256" key="4">
    <source>
        <dbReference type="ARBA" id="ARBA00023136"/>
    </source>
</evidence>
<dbReference type="PANTHER" id="PTHR12714:SF9">
    <property type="entry name" value="PROTEIN-S-ISOPRENYLCYSTEINE O-METHYLTRANSFERASE"/>
    <property type="match status" value="1"/>
</dbReference>
<accession>A0A0D7EVI9</accession>
<evidence type="ECO:0000256" key="1">
    <source>
        <dbReference type="ARBA" id="ARBA00004127"/>
    </source>
</evidence>
<name>A0A0D7EVI9_RHOPL</name>
<reference evidence="6 7" key="1">
    <citation type="submission" date="2014-11" db="EMBL/GenBank/DDBJ databases">
        <title>Genomics and ecophysiology of heterotrophic nitrogen fixing bacteria isolated from estuarine surface water.</title>
        <authorList>
            <person name="Bentzon-Tilia M."/>
            <person name="Severin I."/>
            <person name="Hansen L.H."/>
            <person name="Riemann L."/>
        </authorList>
    </citation>
    <scope>NUCLEOTIDE SEQUENCE [LARGE SCALE GENOMIC DNA]</scope>
    <source>
        <strain evidence="6 7">BAL398</strain>
    </source>
</reference>
<dbReference type="EMBL" id="JXXE01000178">
    <property type="protein sequence ID" value="KIZ44798.1"/>
    <property type="molecule type" value="Genomic_DNA"/>
</dbReference>
<feature type="transmembrane region" description="Helical" evidence="5">
    <location>
        <begin position="129"/>
        <end position="145"/>
    </location>
</feature>